<feature type="signal peptide" evidence="1">
    <location>
        <begin position="1"/>
        <end position="23"/>
    </location>
</feature>
<dbReference type="Pfam" id="PF11949">
    <property type="entry name" value="DUF3466"/>
    <property type="match status" value="1"/>
</dbReference>
<proteinExistence type="predicted"/>
<dbReference type="AlphaFoldDB" id="A0A3N3DYX9"/>
<name>A0A3N3DYX9_9VIBR</name>
<feature type="chain" id="PRO_5017993895" evidence="1">
    <location>
        <begin position="24"/>
        <end position="539"/>
    </location>
</feature>
<dbReference type="RefSeq" id="WP_123782545.1">
    <property type="nucleotide sequence ID" value="NZ_RKIK01000042.1"/>
</dbReference>
<evidence type="ECO:0000313" key="2">
    <source>
        <dbReference type="EMBL" id="ROV59408.1"/>
    </source>
</evidence>
<accession>A0A3N3DYX9</accession>
<sequence>MRSNVFKLSAIAVTVCASFGAQAALYNVYHYAPQGENVVTHGVAISPADDACWLTDDNGGKNCADIQATFKIALETKKNAEGFNYRDESPFLLRDGFDYFDGDLFERFDAYCNAYLGYEDNSCDNWASQESNGYAIELSGDYMNSAGYVEDSQFRAGLGNVVINSFDADGNAIGNYQIDNEQRNVGFVENDDVAFGDGIRTRAWSSIVKDGKTLVVGSLSRQVNSVEYTSKATVWLDGSDPIEIAWESGSNVDGSLIPQGSARDVTVVDSKYYAVGYNTRNDGERLTASVFTSSDGQTWSTRFVALPNKDKSVYANSKLTSVNDKGVAIGEVKLNEIENGAYPNKLFYVENIPTTTGELTYKDFSSLSSSMFFTGANGKAGGINTHNEVVGQVDYQRKDEVRGTERAKRAFVTTIGSVSTSPLAGQTRYLDDLTMGSNTAADVNNNQYRIVDATDINDAGVISGTALYCSGGYATEDIGATCNAGSPTLVAVKLVPIQGATAADIQPRPVTETTIERQGASLGWLALGLLTLLGFRRKQ</sequence>
<dbReference type="Proteomes" id="UP000278792">
    <property type="component" value="Unassembled WGS sequence"/>
</dbReference>
<evidence type="ECO:0000256" key="1">
    <source>
        <dbReference type="SAM" id="SignalP"/>
    </source>
</evidence>
<protein>
    <submittedName>
        <fullName evidence="2">DUF3466 family protein</fullName>
    </submittedName>
</protein>
<keyword evidence="1" id="KW-0732">Signal</keyword>
<dbReference type="EMBL" id="RKIK01000042">
    <property type="protein sequence ID" value="ROV59408.1"/>
    <property type="molecule type" value="Genomic_DNA"/>
</dbReference>
<organism evidence="2 3">
    <name type="scientific">Vibrio ponticus</name>
    <dbReference type="NCBI Taxonomy" id="265668"/>
    <lineage>
        <taxon>Bacteria</taxon>
        <taxon>Pseudomonadati</taxon>
        <taxon>Pseudomonadota</taxon>
        <taxon>Gammaproteobacteria</taxon>
        <taxon>Vibrionales</taxon>
        <taxon>Vibrionaceae</taxon>
        <taxon>Vibrio</taxon>
    </lineage>
</organism>
<dbReference type="NCBIfam" id="TIGR03501">
    <property type="entry name" value="GlyGly_CTERM"/>
    <property type="match status" value="1"/>
</dbReference>
<dbReference type="InterPro" id="IPR020008">
    <property type="entry name" value="GlyGly_CTERM"/>
</dbReference>
<dbReference type="InterPro" id="IPR022562">
    <property type="entry name" value="DUF3466"/>
</dbReference>
<gene>
    <name evidence="2" type="ORF">EGH82_13955</name>
</gene>
<reference evidence="2 3" key="1">
    <citation type="submission" date="2018-11" db="EMBL/GenBank/DDBJ databases">
        <title>Vibrio ponticus strain CAIM 1751 pathogenic for the snapper Lutjanus guttatus.</title>
        <authorList>
            <person name="Soto-Rodriguez S."/>
            <person name="Lozano-Olvera R."/>
            <person name="Gomez-Gil B."/>
        </authorList>
    </citation>
    <scope>NUCLEOTIDE SEQUENCE [LARGE SCALE GENOMIC DNA]</scope>
    <source>
        <strain evidence="2 3">CAIM 1751</strain>
    </source>
</reference>
<comment type="caution">
    <text evidence="2">The sequence shown here is derived from an EMBL/GenBank/DDBJ whole genome shotgun (WGS) entry which is preliminary data.</text>
</comment>
<evidence type="ECO:0000313" key="3">
    <source>
        <dbReference type="Proteomes" id="UP000278792"/>
    </source>
</evidence>